<dbReference type="AlphaFoldDB" id="A0A2H0W7J0"/>
<evidence type="ECO:0000313" key="9">
    <source>
        <dbReference type="EMBL" id="PIS08051.1"/>
    </source>
</evidence>
<sequence>MKRSELFFSFVLLPLDVAMFVLAFITAFYLRAHIDLPLSAASDIKQYFLYSLFLLPVLIILFSINGLYSRRNYTGYWHELYSVLSSVSTTVLILIVVIFLSKSLFFSRLILAYTWILAVAFIALGRIILRSIEKYLLRYNVGVRNVILVGGNGMTAKIVSELENQTGQSFRIVGVVSTSKPNETKYDDLGKIADIAKIVKSNSVDEIVLTDVAIADTDLMKLIEVCESSRIDFKYVPDIFNVLTTNFQPSLIGTTYAMELKKTPLEGWGRISKRVFDFIIATLVLVILSPLFLIIAILVKLTSRGPIIYRQERVGRDETRFWLYKFRSMKLEKKATKIDAWTTAENEKRRTTLIGKFLRKTNLDELPQFWNILIGNMSFVGPRPEQPQFVDKFESEIPEYFRRHHVKSGLTGWAQVNGLKGDTSIKERIRYDIYYIENWSFWFDFKIIIKTIGLLVYETFFGKYEYRHRP</sequence>
<evidence type="ECO:0000256" key="5">
    <source>
        <dbReference type="ARBA" id="ARBA00022989"/>
    </source>
</evidence>
<protein>
    <submittedName>
        <fullName evidence="9">Undecaprenyl-phosphate glucose phosphotransferase</fullName>
    </submittedName>
</protein>
<evidence type="ECO:0000259" key="8">
    <source>
        <dbReference type="Pfam" id="PF02397"/>
    </source>
</evidence>
<proteinExistence type="inferred from homology"/>
<comment type="caution">
    <text evidence="9">The sequence shown here is derived from an EMBL/GenBank/DDBJ whole genome shotgun (WGS) entry which is preliminary data.</text>
</comment>
<evidence type="ECO:0000256" key="3">
    <source>
        <dbReference type="ARBA" id="ARBA00022679"/>
    </source>
</evidence>
<keyword evidence="4 7" id="KW-0812">Transmembrane</keyword>
<evidence type="ECO:0000256" key="4">
    <source>
        <dbReference type="ARBA" id="ARBA00022692"/>
    </source>
</evidence>
<evidence type="ECO:0000256" key="7">
    <source>
        <dbReference type="SAM" id="Phobius"/>
    </source>
</evidence>
<dbReference type="Proteomes" id="UP000231382">
    <property type="component" value="Unassembled WGS sequence"/>
</dbReference>
<dbReference type="Pfam" id="PF13727">
    <property type="entry name" value="CoA_binding_3"/>
    <property type="match status" value="1"/>
</dbReference>
<dbReference type="GO" id="GO:0016020">
    <property type="term" value="C:membrane"/>
    <property type="evidence" value="ECO:0007669"/>
    <property type="project" value="UniProtKB-SubCell"/>
</dbReference>
<dbReference type="PANTHER" id="PTHR30576:SF0">
    <property type="entry name" value="UNDECAPRENYL-PHOSPHATE N-ACETYLGALACTOSAMINYL 1-PHOSPHATE TRANSFERASE-RELATED"/>
    <property type="match status" value="1"/>
</dbReference>
<feature type="transmembrane region" description="Helical" evidence="7">
    <location>
        <begin position="48"/>
        <end position="68"/>
    </location>
</feature>
<evidence type="ECO:0000256" key="6">
    <source>
        <dbReference type="ARBA" id="ARBA00023136"/>
    </source>
</evidence>
<feature type="transmembrane region" description="Helical" evidence="7">
    <location>
        <begin position="7"/>
        <end position="28"/>
    </location>
</feature>
<dbReference type="InterPro" id="IPR003362">
    <property type="entry name" value="Bact_transf"/>
</dbReference>
<dbReference type="NCBIfam" id="TIGR03023">
    <property type="entry name" value="WcaJ_sugtrans"/>
    <property type="match status" value="1"/>
</dbReference>
<keyword evidence="3 9" id="KW-0808">Transferase</keyword>
<evidence type="ECO:0000256" key="2">
    <source>
        <dbReference type="ARBA" id="ARBA00006464"/>
    </source>
</evidence>
<gene>
    <name evidence="9" type="ORF">COT78_00195</name>
</gene>
<keyword evidence="6 7" id="KW-0472">Membrane</keyword>
<dbReference type="Pfam" id="PF02397">
    <property type="entry name" value="Bac_transf"/>
    <property type="match status" value="1"/>
</dbReference>
<comment type="subcellular location">
    <subcellularLocation>
        <location evidence="1">Membrane</location>
        <topology evidence="1">Multi-pass membrane protein</topology>
    </subcellularLocation>
</comment>
<feature type="domain" description="Bacterial sugar transferase" evidence="8">
    <location>
        <begin position="273"/>
        <end position="454"/>
    </location>
</feature>
<dbReference type="Gene3D" id="3.40.50.720">
    <property type="entry name" value="NAD(P)-binding Rossmann-like Domain"/>
    <property type="match status" value="1"/>
</dbReference>
<comment type="similarity">
    <text evidence="2">Belongs to the bacterial sugar transferase family.</text>
</comment>
<name>A0A2H0W7J0_9BACT</name>
<organism evidence="9 10">
    <name type="scientific">Candidatus Berkelbacteria bacterium CG10_big_fil_rev_8_21_14_0_10_43_13</name>
    <dbReference type="NCBI Taxonomy" id="1974514"/>
    <lineage>
        <taxon>Bacteria</taxon>
        <taxon>Candidatus Berkelbacteria</taxon>
    </lineage>
</organism>
<dbReference type="InterPro" id="IPR017473">
    <property type="entry name" value="Undecaprenyl-P_gluc_Ptfrase"/>
</dbReference>
<evidence type="ECO:0000256" key="1">
    <source>
        <dbReference type="ARBA" id="ARBA00004141"/>
    </source>
</evidence>
<feature type="transmembrane region" description="Helical" evidence="7">
    <location>
        <begin position="278"/>
        <end position="299"/>
    </location>
</feature>
<feature type="transmembrane region" description="Helical" evidence="7">
    <location>
        <begin position="106"/>
        <end position="129"/>
    </location>
</feature>
<dbReference type="InterPro" id="IPR017475">
    <property type="entry name" value="EPS_sugar_tfrase"/>
</dbReference>
<feature type="transmembrane region" description="Helical" evidence="7">
    <location>
        <begin position="80"/>
        <end position="100"/>
    </location>
</feature>
<dbReference type="NCBIfam" id="TIGR03025">
    <property type="entry name" value="EPS_sugtrans"/>
    <property type="match status" value="1"/>
</dbReference>
<dbReference type="GO" id="GO:0016780">
    <property type="term" value="F:phosphotransferase activity, for other substituted phosphate groups"/>
    <property type="evidence" value="ECO:0007669"/>
    <property type="project" value="TreeGrafter"/>
</dbReference>
<accession>A0A2H0W7J0</accession>
<dbReference type="PANTHER" id="PTHR30576">
    <property type="entry name" value="COLANIC BIOSYNTHESIS UDP-GLUCOSE LIPID CARRIER TRANSFERASE"/>
    <property type="match status" value="1"/>
</dbReference>
<reference evidence="10" key="1">
    <citation type="submission" date="2017-09" db="EMBL/GenBank/DDBJ databases">
        <title>Depth-based differentiation of microbial function through sediment-hosted aquifers and enrichment of novel symbionts in the deep terrestrial subsurface.</title>
        <authorList>
            <person name="Probst A.J."/>
            <person name="Ladd B."/>
            <person name="Jarett J.K."/>
            <person name="Geller-Mcgrath D.E."/>
            <person name="Sieber C.M.K."/>
            <person name="Emerson J.B."/>
            <person name="Anantharaman K."/>
            <person name="Thomas B.C."/>
            <person name="Malmstrom R."/>
            <person name="Stieglmeier M."/>
            <person name="Klingl A."/>
            <person name="Woyke T."/>
            <person name="Ryan C.M."/>
            <person name="Banfield J.F."/>
        </authorList>
    </citation>
    <scope>NUCLEOTIDE SEQUENCE [LARGE SCALE GENOMIC DNA]</scope>
</reference>
<keyword evidence="5 7" id="KW-1133">Transmembrane helix</keyword>
<evidence type="ECO:0000313" key="10">
    <source>
        <dbReference type="Proteomes" id="UP000231382"/>
    </source>
</evidence>
<dbReference type="EMBL" id="PEZW01000002">
    <property type="protein sequence ID" value="PIS08051.1"/>
    <property type="molecule type" value="Genomic_DNA"/>
</dbReference>